<dbReference type="RefSeq" id="WP_211973002.1">
    <property type="nucleotide sequence ID" value="NZ_CBFHAM010000078.1"/>
</dbReference>
<dbReference type="PROSITE" id="PS51257">
    <property type="entry name" value="PROKAR_LIPOPROTEIN"/>
    <property type="match status" value="1"/>
</dbReference>
<evidence type="ECO:0000313" key="2">
    <source>
        <dbReference type="Proteomes" id="UP000676386"/>
    </source>
</evidence>
<reference evidence="1 2" key="1">
    <citation type="submission" date="2021-04" db="EMBL/GenBank/DDBJ databases">
        <title>Chitinophaga sp. nov., isolated from the rhizosphere soil.</title>
        <authorList>
            <person name="He S."/>
        </authorList>
    </citation>
    <scope>NUCLEOTIDE SEQUENCE [LARGE SCALE GENOMIC DNA]</scope>
    <source>
        <strain evidence="1 2">2R12</strain>
    </source>
</reference>
<accession>A0ABS5IYE6</accession>
<protein>
    <recommendedName>
        <fullName evidence="3">Lipoprotein</fullName>
    </recommendedName>
</protein>
<dbReference type="EMBL" id="JAGTXB010000004">
    <property type="protein sequence ID" value="MBS0027895.1"/>
    <property type="molecule type" value="Genomic_DNA"/>
</dbReference>
<organism evidence="1 2">
    <name type="scientific">Chitinophaga hostae</name>
    <dbReference type="NCBI Taxonomy" id="2831022"/>
    <lineage>
        <taxon>Bacteria</taxon>
        <taxon>Pseudomonadati</taxon>
        <taxon>Bacteroidota</taxon>
        <taxon>Chitinophagia</taxon>
        <taxon>Chitinophagales</taxon>
        <taxon>Chitinophagaceae</taxon>
        <taxon>Chitinophaga</taxon>
    </lineage>
</organism>
<gene>
    <name evidence="1" type="ORF">KE626_11310</name>
</gene>
<sequence length="282" mass="31427">MHLNKHLSCLALAALLVSCNLKNKPGKYDNEEGIAADSNSKTNKKTTNTPKIAGAIAPIISERISGGATIFMNPGSEPLASLLDYIPLRCAPVKKDWYPVSVDFDITKEEFSKPLFHKGRKIKVNGVAAGTLQRDIKLPVSTNGEKMWATINGYTEKKNIRNGTIIETALSSFLKQHAGRSTDDMQPFIRNFKLEEETTLKPYILYFNYESGIDDPSPLYRLALVFQGKQLIGVLHSRPLQLDGSSTRRLQRGFTISYLNGIDKTLKEDFAVKFNKFIVSVD</sequence>
<name>A0ABS5IYE6_9BACT</name>
<evidence type="ECO:0000313" key="1">
    <source>
        <dbReference type="EMBL" id="MBS0027895.1"/>
    </source>
</evidence>
<dbReference type="Proteomes" id="UP000676386">
    <property type="component" value="Unassembled WGS sequence"/>
</dbReference>
<evidence type="ECO:0008006" key="3">
    <source>
        <dbReference type="Google" id="ProtNLM"/>
    </source>
</evidence>
<keyword evidence="2" id="KW-1185">Reference proteome</keyword>
<proteinExistence type="predicted"/>
<comment type="caution">
    <text evidence="1">The sequence shown here is derived from an EMBL/GenBank/DDBJ whole genome shotgun (WGS) entry which is preliminary data.</text>
</comment>